<accession>A0ACB7XH25</accession>
<reference evidence="1 2" key="1">
    <citation type="journal article" date="2021" name="Hortic Res">
        <title>High-quality reference genome and annotation aids understanding of berry development for evergreen blueberry (Vaccinium darrowii).</title>
        <authorList>
            <person name="Yu J."/>
            <person name="Hulse-Kemp A.M."/>
            <person name="Babiker E."/>
            <person name="Staton M."/>
        </authorList>
    </citation>
    <scope>NUCLEOTIDE SEQUENCE [LARGE SCALE GENOMIC DNA]</scope>
    <source>
        <strain evidence="2">cv. NJ 8807/NJ 8810</strain>
        <tissue evidence="1">Young leaf</tissue>
    </source>
</reference>
<comment type="caution">
    <text evidence="1">The sequence shown here is derived from an EMBL/GenBank/DDBJ whole genome shotgun (WGS) entry which is preliminary data.</text>
</comment>
<name>A0ACB7XH25_9ERIC</name>
<protein>
    <submittedName>
        <fullName evidence="1">Uncharacterized protein</fullName>
    </submittedName>
</protein>
<keyword evidence="2" id="KW-1185">Reference proteome</keyword>
<evidence type="ECO:0000313" key="1">
    <source>
        <dbReference type="EMBL" id="KAH7840087.1"/>
    </source>
</evidence>
<organism evidence="1 2">
    <name type="scientific">Vaccinium darrowii</name>
    <dbReference type="NCBI Taxonomy" id="229202"/>
    <lineage>
        <taxon>Eukaryota</taxon>
        <taxon>Viridiplantae</taxon>
        <taxon>Streptophyta</taxon>
        <taxon>Embryophyta</taxon>
        <taxon>Tracheophyta</taxon>
        <taxon>Spermatophyta</taxon>
        <taxon>Magnoliopsida</taxon>
        <taxon>eudicotyledons</taxon>
        <taxon>Gunneridae</taxon>
        <taxon>Pentapetalae</taxon>
        <taxon>asterids</taxon>
        <taxon>Ericales</taxon>
        <taxon>Ericaceae</taxon>
        <taxon>Vaccinioideae</taxon>
        <taxon>Vaccinieae</taxon>
        <taxon>Vaccinium</taxon>
    </lineage>
</organism>
<evidence type="ECO:0000313" key="2">
    <source>
        <dbReference type="Proteomes" id="UP000828048"/>
    </source>
</evidence>
<gene>
    <name evidence="1" type="ORF">Vadar_012425</name>
</gene>
<sequence length="440" mass="47548">MASLPSSLSSLLFLTLALILISVSPALSTSRQALDDHQDQPMKTGFKVTLNNVDSGGSFTERLLQATTRSNRRLQHFNKMVSNANNSNFRSGVYPADGAYFMNFSIGTPPKSYYGIMDTGSDLIWTQCRPCLCFSQPSPVFDPKTSSSYSNLSCSSDLCQNLESICNDGCEYIYGYGGGTIIFGYLATETFTIGGVSLPKIGFGCTIFTFDGEGFGDGLVGLGRGPLSLISQLDEPKFSYCLTSWEGTKNSTLVVGPQASVNLTAGAGAFNTTPLLLNPLIPTFYYVSLEGITIGGTKLPIPNTTFALNPDGLGGVIVDSGTTITFLEFNAYILVREQFISQVQLPLVDAFNETGLDLCFKVPSDPFSVQFPSLVFQFQNASLNFPTANYIIGDSRIACLAMAPSFGFSIFGNILQQNMLLVYDLSNNTLSFQPTKCDKF</sequence>
<dbReference type="EMBL" id="CM037160">
    <property type="protein sequence ID" value="KAH7840087.1"/>
    <property type="molecule type" value="Genomic_DNA"/>
</dbReference>
<dbReference type="Proteomes" id="UP000828048">
    <property type="component" value="Chromosome 10"/>
</dbReference>
<proteinExistence type="predicted"/>